<comment type="caution">
    <text evidence="1">The sequence shown here is derived from an EMBL/GenBank/DDBJ whole genome shotgun (WGS) entry which is preliminary data.</text>
</comment>
<dbReference type="Proteomes" id="UP000005326">
    <property type="component" value="Unassembled WGS sequence"/>
</dbReference>
<reference evidence="1" key="2">
    <citation type="submission" date="2014-06" db="EMBL/GenBank/DDBJ databases">
        <title>Draft genome sequence of Eubacterium siraeum (DSM 15702).</title>
        <authorList>
            <person name="Sudarsanam P."/>
            <person name="Ley R."/>
            <person name="Guruge J."/>
            <person name="Turnbaugh P.J."/>
            <person name="Mahowald M."/>
            <person name="Liep D."/>
            <person name="Gordon J."/>
        </authorList>
    </citation>
    <scope>NUCLEOTIDE SEQUENCE</scope>
    <source>
        <strain evidence="1">DSM 15702</strain>
    </source>
</reference>
<proteinExistence type="predicted"/>
<dbReference type="EMBL" id="ABCA03000052">
    <property type="protein sequence ID" value="EDS00039.1"/>
    <property type="molecule type" value="Genomic_DNA"/>
</dbReference>
<evidence type="ECO:0000313" key="2">
    <source>
        <dbReference type="Proteomes" id="UP000005326"/>
    </source>
</evidence>
<reference evidence="1" key="1">
    <citation type="submission" date="2007-10" db="EMBL/GenBank/DDBJ databases">
        <authorList>
            <person name="Fulton L."/>
            <person name="Clifton S."/>
            <person name="Fulton B."/>
            <person name="Xu J."/>
            <person name="Minx P."/>
            <person name="Pepin K.H."/>
            <person name="Johnson M."/>
            <person name="Thiruvilangam P."/>
            <person name="Bhonagiri V."/>
            <person name="Nash W.E."/>
            <person name="Mardis E.R."/>
            <person name="Wilson R.K."/>
        </authorList>
    </citation>
    <scope>NUCLEOTIDE SEQUENCE [LARGE SCALE GENOMIC DNA]</scope>
    <source>
        <strain evidence="1">DSM 15702</strain>
    </source>
</reference>
<dbReference type="AlphaFoldDB" id="B0MQR3"/>
<protein>
    <submittedName>
        <fullName evidence="1">Uncharacterized protein</fullName>
    </submittedName>
</protein>
<accession>B0MQR3</accession>
<evidence type="ECO:0000313" key="1">
    <source>
        <dbReference type="EMBL" id="EDS00039.1"/>
    </source>
</evidence>
<name>B0MQR3_9FIRM</name>
<keyword evidence="2" id="KW-1185">Reference proteome</keyword>
<gene>
    <name evidence="1" type="ORF">EUBSIR_02180</name>
</gene>
<organism evidence="1 2">
    <name type="scientific">[Eubacterium] siraeum DSM 15702</name>
    <dbReference type="NCBI Taxonomy" id="428128"/>
    <lineage>
        <taxon>Bacteria</taxon>
        <taxon>Bacillati</taxon>
        <taxon>Bacillota</taxon>
        <taxon>Clostridia</taxon>
        <taxon>Eubacteriales</taxon>
        <taxon>Oscillospiraceae</taxon>
        <taxon>Oscillospiraceae incertae sedis</taxon>
    </lineage>
</organism>
<sequence>MTEEVKSSIINSYKINGKEKTDVSADNNSCATDTHEDNKITRHLIEKNGFAKCGIIYVADGSPRIAYEKQII</sequence>
<dbReference type="Gene3D" id="3.40.630.30">
    <property type="match status" value="1"/>
</dbReference>